<evidence type="ECO:0000256" key="4">
    <source>
        <dbReference type="ARBA" id="ARBA00023004"/>
    </source>
</evidence>
<dbReference type="InterPro" id="IPR010226">
    <property type="entry name" value="NADH_quinone_OxRdtase_chainI"/>
</dbReference>
<dbReference type="EMBL" id="CAJHOF010000006">
    <property type="protein sequence ID" value="CAD7288108.1"/>
    <property type="molecule type" value="Genomic_DNA"/>
</dbReference>
<gene>
    <name evidence="7" type="primary">ndhI</name>
    <name evidence="7" type="ORF">LMG7974_00837</name>
</gene>
<organism evidence="7 8">
    <name type="scientific">Campylobacter majalis</name>
    <dbReference type="NCBI Taxonomy" id="2790656"/>
    <lineage>
        <taxon>Bacteria</taxon>
        <taxon>Pseudomonadati</taxon>
        <taxon>Campylobacterota</taxon>
        <taxon>Epsilonproteobacteria</taxon>
        <taxon>Campylobacterales</taxon>
        <taxon>Campylobacteraceae</taxon>
        <taxon>Campylobacter</taxon>
    </lineage>
</organism>
<dbReference type="SUPFAM" id="SSF54862">
    <property type="entry name" value="4Fe-4S ferredoxins"/>
    <property type="match status" value="1"/>
</dbReference>
<feature type="domain" description="4Fe-4S ferredoxin-type" evidence="6">
    <location>
        <begin position="30"/>
        <end position="59"/>
    </location>
</feature>
<evidence type="ECO:0000259" key="6">
    <source>
        <dbReference type="PROSITE" id="PS51379"/>
    </source>
</evidence>
<evidence type="ECO:0000313" key="7">
    <source>
        <dbReference type="EMBL" id="CAD7288108.1"/>
    </source>
</evidence>
<keyword evidence="8" id="KW-1185">Reference proteome</keyword>
<keyword evidence="1" id="KW-0004">4Fe-4S</keyword>
<dbReference type="InterPro" id="IPR017900">
    <property type="entry name" value="4Fe4S_Fe_S_CS"/>
</dbReference>
<comment type="caution">
    <text evidence="7">The sequence shown here is derived from an EMBL/GenBank/DDBJ whole genome shotgun (WGS) entry which is preliminary data.</text>
</comment>
<keyword evidence="4" id="KW-0408">Iron</keyword>
<dbReference type="NCBIfam" id="NF009053">
    <property type="entry name" value="PRK12387.1"/>
    <property type="match status" value="1"/>
</dbReference>
<feature type="domain" description="4Fe-4S ferredoxin-type" evidence="6">
    <location>
        <begin position="65"/>
        <end position="94"/>
    </location>
</feature>
<name>A0ABM8Q5C4_9BACT</name>
<dbReference type="Proteomes" id="UP000789803">
    <property type="component" value="Unassembled WGS sequence"/>
</dbReference>
<reference evidence="7 8" key="1">
    <citation type="submission" date="2020-11" db="EMBL/GenBank/DDBJ databases">
        <authorList>
            <person name="Peeters C."/>
        </authorList>
    </citation>
    <scope>NUCLEOTIDE SEQUENCE [LARGE SCALE GENOMIC DNA]</scope>
    <source>
        <strain evidence="7 8">LMG 7974</strain>
    </source>
</reference>
<evidence type="ECO:0000256" key="2">
    <source>
        <dbReference type="ARBA" id="ARBA00022723"/>
    </source>
</evidence>
<dbReference type="PROSITE" id="PS00198">
    <property type="entry name" value="4FE4S_FER_1"/>
    <property type="match status" value="1"/>
</dbReference>
<keyword evidence="3" id="KW-0677">Repeat</keyword>
<dbReference type="Pfam" id="PF12838">
    <property type="entry name" value="Fer4_7"/>
    <property type="match status" value="1"/>
</dbReference>
<evidence type="ECO:0000256" key="5">
    <source>
        <dbReference type="ARBA" id="ARBA00023014"/>
    </source>
</evidence>
<evidence type="ECO:0000313" key="8">
    <source>
        <dbReference type="Proteomes" id="UP000789803"/>
    </source>
</evidence>
<dbReference type="PANTHER" id="PTHR10849:SF35">
    <property type="entry name" value="FORMATE HYDROGENLYASE SUBUNIT 6-RELATED"/>
    <property type="match status" value="1"/>
</dbReference>
<dbReference type="PROSITE" id="PS51379">
    <property type="entry name" value="4FE4S_FER_2"/>
    <property type="match status" value="2"/>
</dbReference>
<protein>
    <submittedName>
        <fullName evidence="7">NAD(P)H-quinone oxidoreductase subunit I, chloroplastic</fullName>
    </submittedName>
</protein>
<dbReference type="PANTHER" id="PTHR10849">
    <property type="entry name" value="NADH DEHYDROGENASE UBIQUINONE IRON-SULFUR PROTEIN 8, MITOCHONDRIAL"/>
    <property type="match status" value="1"/>
</dbReference>
<evidence type="ECO:0000256" key="1">
    <source>
        <dbReference type="ARBA" id="ARBA00022485"/>
    </source>
</evidence>
<accession>A0ABM8Q5C4</accession>
<keyword evidence="5" id="KW-0411">Iron-sulfur</keyword>
<dbReference type="InterPro" id="IPR017896">
    <property type="entry name" value="4Fe4S_Fe-S-bd"/>
</dbReference>
<proteinExistence type="predicted"/>
<sequence>MKIFDINKKYGVATHAYPFEPYPVTENFRGRPKYKFDLCIGCAACGIACPPNAITVALKEDKSKLVWEFNAGRCIFCGRCDEVCPTGAINLSQEFELAVKFDKDALIQRGELEPAVCEQCGKAYSTKRLVKHTLDRLSKTNVSDERLQSAKKYINICPECKQHNAVSNITQGQEMEIK</sequence>
<evidence type="ECO:0000256" key="3">
    <source>
        <dbReference type="ARBA" id="ARBA00022737"/>
    </source>
</evidence>
<keyword evidence="2" id="KW-0479">Metal-binding</keyword>
<dbReference type="Gene3D" id="3.30.70.3270">
    <property type="match status" value="1"/>
</dbReference>